<sequence length="130" mass="13886">MAKAAEDDAGPPHGDYGEGDLVEDLDEGLHLEEMFLIESVEVFEFLFGDGVKGWFAVGCLSVDEEVGAGGEEVGAAEKAEVFSDVVEGLKLLGCNVEICVLSHCSNFSGQFILHPSYFILHTSDMISGRG</sequence>
<accession>A0A644Y259</accession>
<organism evidence="1">
    <name type="scientific">bioreactor metagenome</name>
    <dbReference type="NCBI Taxonomy" id="1076179"/>
    <lineage>
        <taxon>unclassified sequences</taxon>
        <taxon>metagenomes</taxon>
        <taxon>ecological metagenomes</taxon>
    </lineage>
</organism>
<protein>
    <submittedName>
        <fullName evidence="1">Uncharacterized protein</fullName>
    </submittedName>
</protein>
<proteinExistence type="predicted"/>
<gene>
    <name evidence="1" type="ORF">SDC9_68894</name>
</gene>
<reference evidence="1" key="1">
    <citation type="submission" date="2019-08" db="EMBL/GenBank/DDBJ databases">
        <authorList>
            <person name="Kucharzyk K."/>
            <person name="Murdoch R.W."/>
            <person name="Higgins S."/>
            <person name="Loffler F."/>
        </authorList>
    </citation>
    <scope>NUCLEOTIDE SEQUENCE</scope>
</reference>
<name>A0A644Y259_9ZZZZ</name>
<dbReference type="EMBL" id="VSSQ01003811">
    <property type="protein sequence ID" value="MPM22439.1"/>
    <property type="molecule type" value="Genomic_DNA"/>
</dbReference>
<comment type="caution">
    <text evidence="1">The sequence shown here is derived from an EMBL/GenBank/DDBJ whole genome shotgun (WGS) entry which is preliminary data.</text>
</comment>
<evidence type="ECO:0000313" key="1">
    <source>
        <dbReference type="EMBL" id="MPM22439.1"/>
    </source>
</evidence>
<dbReference type="AlphaFoldDB" id="A0A644Y259"/>